<comment type="subcellular location">
    <subcellularLocation>
        <location evidence="1">Membrane</location>
        <topology evidence="1">Multi-pass membrane protein</topology>
    </subcellularLocation>
</comment>
<feature type="transmembrane region" description="Helical" evidence="5">
    <location>
        <begin position="399"/>
        <end position="416"/>
    </location>
</feature>
<keyword evidence="2 5" id="KW-0812">Transmembrane</keyword>
<dbReference type="Proteomes" id="UP000011134">
    <property type="component" value="Unassembled WGS sequence"/>
</dbReference>
<dbReference type="Pfam" id="PF04932">
    <property type="entry name" value="Wzy_C"/>
    <property type="match status" value="1"/>
</dbReference>
<feature type="transmembrane region" description="Helical" evidence="5">
    <location>
        <begin position="33"/>
        <end position="52"/>
    </location>
</feature>
<feature type="transmembrane region" description="Helical" evidence="5">
    <location>
        <begin position="224"/>
        <end position="241"/>
    </location>
</feature>
<evidence type="ECO:0000256" key="2">
    <source>
        <dbReference type="ARBA" id="ARBA00022692"/>
    </source>
</evidence>
<protein>
    <submittedName>
        <fullName evidence="9">Lipid A core-O-antigen ligase</fullName>
    </submittedName>
</protein>
<feature type="transmembrane region" description="Helical" evidence="5">
    <location>
        <begin position="364"/>
        <end position="387"/>
    </location>
</feature>
<evidence type="ECO:0000256" key="4">
    <source>
        <dbReference type="ARBA" id="ARBA00023136"/>
    </source>
</evidence>
<dbReference type="Pfam" id="PF11846">
    <property type="entry name" value="Wzy_C_2"/>
    <property type="match status" value="1"/>
</dbReference>
<feature type="domain" description="Protein glycosylation ligase" evidence="8">
    <location>
        <begin position="187"/>
        <end position="212"/>
    </location>
</feature>
<evidence type="ECO:0000259" key="6">
    <source>
        <dbReference type="Pfam" id="PF04932"/>
    </source>
</evidence>
<keyword evidence="3 5" id="KW-1133">Transmembrane helix</keyword>
<keyword evidence="10" id="KW-1185">Reference proteome</keyword>
<dbReference type="InterPro" id="IPR007016">
    <property type="entry name" value="O-antigen_ligase-rel_domated"/>
</dbReference>
<dbReference type="InterPro" id="IPR031726">
    <property type="entry name" value="PglL_A"/>
</dbReference>
<evidence type="ECO:0000256" key="5">
    <source>
        <dbReference type="SAM" id="Phobius"/>
    </source>
</evidence>
<dbReference type="PANTHER" id="PTHR37422">
    <property type="entry name" value="TEICHURONIC ACID BIOSYNTHESIS PROTEIN TUAE"/>
    <property type="match status" value="1"/>
</dbReference>
<feature type="transmembrane region" description="Helical" evidence="5">
    <location>
        <begin position="124"/>
        <end position="144"/>
    </location>
</feature>
<evidence type="ECO:0000256" key="3">
    <source>
        <dbReference type="ARBA" id="ARBA00022989"/>
    </source>
</evidence>
<dbReference type="PATRIC" id="fig|1056511.3.peg.1562"/>
<keyword evidence="9" id="KW-0436">Ligase</keyword>
<dbReference type="GO" id="GO:0016874">
    <property type="term" value="F:ligase activity"/>
    <property type="evidence" value="ECO:0007669"/>
    <property type="project" value="UniProtKB-KW"/>
</dbReference>
<evidence type="ECO:0000259" key="7">
    <source>
        <dbReference type="Pfam" id="PF11846"/>
    </source>
</evidence>
<feature type="domain" description="Virulence factor membrane-bound polymerase C-terminal" evidence="7">
    <location>
        <begin position="400"/>
        <end position="582"/>
    </location>
</feature>
<comment type="caution">
    <text evidence="9">The sequence shown here is derived from an EMBL/GenBank/DDBJ whole genome shotgun (WGS) entry which is preliminary data.</text>
</comment>
<accession>L8JDH9</accession>
<dbReference type="InterPro" id="IPR051533">
    <property type="entry name" value="WaaL-like"/>
</dbReference>
<feature type="transmembrane region" description="Helical" evidence="5">
    <location>
        <begin position="151"/>
        <end position="170"/>
    </location>
</feature>
<organism evidence="9 10">
    <name type="scientific">Photobacterium marinum</name>
    <dbReference type="NCBI Taxonomy" id="1056511"/>
    <lineage>
        <taxon>Bacteria</taxon>
        <taxon>Pseudomonadati</taxon>
        <taxon>Pseudomonadota</taxon>
        <taxon>Gammaproteobacteria</taxon>
        <taxon>Vibrionales</taxon>
        <taxon>Vibrionaceae</taxon>
        <taxon>Photobacterium</taxon>
    </lineage>
</organism>
<evidence type="ECO:0000256" key="1">
    <source>
        <dbReference type="ARBA" id="ARBA00004141"/>
    </source>
</evidence>
<reference evidence="9 10" key="1">
    <citation type="submission" date="2012-12" db="EMBL/GenBank/DDBJ databases">
        <title>Genome Assembly of Photobacterium sp. AK15.</title>
        <authorList>
            <person name="Khatri I."/>
            <person name="Vaidya B."/>
            <person name="Srinivas T.N.R."/>
            <person name="Subramanian S."/>
            <person name="Pinnaka A."/>
        </authorList>
    </citation>
    <scope>NUCLEOTIDE SEQUENCE [LARGE SCALE GENOMIC DNA]</scope>
    <source>
        <strain evidence="9 10">AK15</strain>
    </source>
</reference>
<feature type="transmembrane region" description="Helical" evidence="5">
    <location>
        <begin position="190"/>
        <end position="212"/>
    </location>
</feature>
<sequence length="599" mass="68329">MLSDDQGKFGTIMTVLYVQGTRLEEKQRISKPMVKPFLISLGVLFLLAMHYFQHNPGGSGLELSFNVMSWIPFSFAIAFGLLEICRQRTWRYSRLTLTLLACCLLLTLPVFYPEANGENTTNRLLGLWAGFLFFVGLQQFSFTVKQRQRMLWLILLAVWIQALFGWYQFLLMEPGNPIGYDTIENRPYGIFQQPNVMASFLATGLILSAYLLARIPMYRGKWSWLQLLPLLTPVVTVPMLVVVSSRTGWLGAVIGTLLMLPYLHRFAAKAQMRMWLLMVFLGLSTAWNISSTTGWAPKEDRVSLESARSIHIPQAFRMFLKEPLTGYGYGTFESAYLTQTAKWHQIDPEQPHGMAALDHPHNELAYWAAEGGCIPLVALLLAAWAVLGRVRKARTGTQLALVGLFFPITLHTQLEYPFYHSLVHWAGFMILIYWVDNLSAKYYKLQFGFARYFRLLVLALPLAVTGFMVTTLYSGHMLTKYETTVPVNVDYLEQVNNPWAWKNRFEWDLYLTQLQLGTATDNPALINEYVQWATKKAATWPRPALYHNLITAYQALGKEQRAEQIKQEANFLFPDVSFSTQAQSIQASNTDTTPKLATQ</sequence>
<feature type="domain" description="O-antigen ligase-related" evidence="6">
    <location>
        <begin position="239"/>
        <end position="379"/>
    </location>
</feature>
<dbReference type="Pfam" id="PF15864">
    <property type="entry name" value="PglL_A"/>
    <property type="match status" value="1"/>
</dbReference>
<feature type="transmembrane region" description="Helical" evidence="5">
    <location>
        <begin position="64"/>
        <end position="82"/>
    </location>
</feature>
<dbReference type="GO" id="GO:0016020">
    <property type="term" value="C:membrane"/>
    <property type="evidence" value="ECO:0007669"/>
    <property type="project" value="UniProtKB-SubCell"/>
</dbReference>
<feature type="transmembrane region" description="Helical" evidence="5">
    <location>
        <begin position="247"/>
        <end position="263"/>
    </location>
</feature>
<dbReference type="InterPro" id="IPR021797">
    <property type="entry name" value="Wzy_C_2"/>
</dbReference>
<feature type="transmembrane region" description="Helical" evidence="5">
    <location>
        <begin position="94"/>
        <end position="112"/>
    </location>
</feature>
<proteinExistence type="predicted"/>
<evidence type="ECO:0000313" key="9">
    <source>
        <dbReference type="EMBL" id="ELR66308.1"/>
    </source>
</evidence>
<keyword evidence="4 5" id="KW-0472">Membrane</keyword>
<feature type="transmembrane region" description="Helical" evidence="5">
    <location>
        <begin position="275"/>
        <end position="296"/>
    </location>
</feature>
<dbReference type="EMBL" id="AMZO01000007">
    <property type="protein sequence ID" value="ELR66308.1"/>
    <property type="molecule type" value="Genomic_DNA"/>
</dbReference>
<evidence type="ECO:0000313" key="10">
    <source>
        <dbReference type="Proteomes" id="UP000011134"/>
    </source>
</evidence>
<name>L8JDH9_9GAMM</name>
<dbReference type="AlphaFoldDB" id="L8JDH9"/>
<feature type="transmembrane region" description="Helical" evidence="5">
    <location>
        <begin position="422"/>
        <end position="440"/>
    </location>
</feature>
<feature type="transmembrane region" description="Helical" evidence="5">
    <location>
        <begin position="452"/>
        <end position="473"/>
    </location>
</feature>
<gene>
    <name evidence="9" type="ORF">C942_04742</name>
</gene>
<evidence type="ECO:0000259" key="8">
    <source>
        <dbReference type="Pfam" id="PF15864"/>
    </source>
</evidence>
<dbReference type="PANTHER" id="PTHR37422:SF21">
    <property type="entry name" value="EXOQ-LIKE PROTEIN"/>
    <property type="match status" value="1"/>
</dbReference>